<dbReference type="EMBL" id="KZ825105">
    <property type="protein sequence ID" value="PYI23465.1"/>
    <property type="molecule type" value="Genomic_DNA"/>
</dbReference>
<sequence>MAKCGMIVSLSGMLGGASLVRRGYSPPRPRGYGIGIMRIGLIFFPRGVKEPGEGEPSTCNARLRLAFLRSNRRPSQWHLKHGARLFDLRHVRQDSVRYGSIQRSLPLRTRLPFDLARQ</sequence>
<protein>
    <submittedName>
        <fullName evidence="1">Uncharacterized protein</fullName>
    </submittedName>
</protein>
<reference evidence="1 2" key="1">
    <citation type="submission" date="2018-02" db="EMBL/GenBank/DDBJ databases">
        <title>The genomes of Aspergillus section Nigri reveals drivers in fungal speciation.</title>
        <authorList>
            <consortium name="DOE Joint Genome Institute"/>
            <person name="Vesth T.C."/>
            <person name="Nybo J."/>
            <person name="Theobald S."/>
            <person name="Brandl J."/>
            <person name="Frisvad J.C."/>
            <person name="Nielsen K.F."/>
            <person name="Lyhne E.K."/>
            <person name="Kogle M.E."/>
            <person name="Kuo A."/>
            <person name="Riley R."/>
            <person name="Clum A."/>
            <person name="Nolan M."/>
            <person name="Lipzen A."/>
            <person name="Salamov A."/>
            <person name="Henrissat B."/>
            <person name="Wiebenga A."/>
            <person name="De vries R.P."/>
            <person name="Grigoriev I.V."/>
            <person name="Mortensen U.H."/>
            <person name="Andersen M.R."/>
            <person name="Baker S.E."/>
        </authorList>
    </citation>
    <scope>NUCLEOTIDE SEQUENCE [LARGE SCALE GENOMIC DNA]</scope>
    <source>
        <strain evidence="1 2">CBS 115571</strain>
    </source>
</reference>
<evidence type="ECO:0000313" key="1">
    <source>
        <dbReference type="EMBL" id="PYI23465.1"/>
    </source>
</evidence>
<accession>A0A2V5HGH4</accession>
<dbReference type="Proteomes" id="UP000249829">
    <property type="component" value="Unassembled WGS sequence"/>
</dbReference>
<keyword evidence="2" id="KW-1185">Reference proteome</keyword>
<gene>
    <name evidence="1" type="ORF">BO99DRAFT_180188</name>
</gene>
<proteinExistence type="predicted"/>
<evidence type="ECO:0000313" key="2">
    <source>
        <dbReference type="Proteomes" id="UP000249829"/>
    </source>
</evidence>
<organism evidence="1 2">
    <name type="scientific">Aspergillus violaceofuscus (strain CBS 115571)</name>
    <dbReference type="NCBI Taxonomy" id="1450538"/>
    <lineage>
        <taxon>Eukaryota</taxon>
        <taxon>Fungi</taxon>
        <taxon>Dikarya</taxon>
        <taxon>Ascomycota</taxon>
        <taxon>Pezizomycotina</taxon>
        <taxon>Eurotiomycetes</taxon>
        <taxon>Eurotiomycetidae</taxon>
        <taxon>Eurotiales</taxon>
        <taxon>Aspergillaceae</taxon>
        <taxon>Aspergillus</taxon>
    </lineage>
</organism>
<name>A0A2V5HGH4_ASPV1</name>
<dbReference type="AlphaFoldDB" id="A0A2V5HGH4"/>